<sequence length="229" mass="25050">MYQDNILPYRSDLKVVIAGRAKDTVNYEKALTSMGVSCLTTMDLADLSDFDALLLPGGGDITPAFFGQKNQGSRNMDTELDIIQLQALDSFVKREYPVLGICKGIQIINVYFNGTIIQDLKQAPHHAWDNGDKVHSSASLPDSPLFSLYGRRFNVNSAHHQGIGKVGHNLTVIQTSDDNIIEGIVHDSLPIIGVQWHPERLFDSSAPGGTVDGRLLFSYFLSLCDTAGA</sequence>
<dbReference type="GO" id="GO:0016740">
    <property type="term" value="F:transferase activity"/>
    <property type="evidence" value="ECO:0007669"/>
    <property type="project" value="UniProtKB-KW"/>
</dbReference>
<keyword evidence="1" id="KW-0315">Glutamine amidotransferase</keyword>
<dbReference type="RefSeq" id="WP_051869268.1">
    <property type="nucleotide sequence ID" value="NZ_JPNB01000001.1"/>
</dbReference>
<keyword evidence="1" id="KW-0808">Transferase</keyword>
<dbReference type="AlphaFoldDB" id="A0A4R1QQ09"/>
<dbReference type="Pfam" id="PF07722">
    <property type="entry name" value="Peptidase_C26"/>
    <property type="match status" value="1"/>
</dbReference>
<dbReference type="STRING" id="1469948.GCA_000732725_00640"/>
<organism evidence="1 2">
    <name type="scientific">Kineothrix alysoides</name>
    <dbReference type="NCBI Taxonomy" id="1469948"/>
    <lineage>
        <taxon>Bacteria</taxon>
        <taxon>Bacillati</taxon>
        <taxon>Bacillota</taxon>
        <taxon>Clostridia</taxon>
        <taxon>Lachnospirales</taxon>
        <taxon>Lachnospiraceae</taxon>
        <taxon>Kineothrix</taxon>
    </lineage>
</organism>
<name>A0A4R1QQ09_9FIRM</name>
<dbReference type="PROSITE" id="PS51273">
    <property type="entry name" value="GATASE_TYPE_1"/>
    <property type="match status" value="1"/>
</dbReference>
<dbReference type="PANTHER" id="PTHR43235:SF1">
    <property type="entry name" value="GLUTAMINE AMIDOTRANSFERASE PB2B2.05-RELATED"/>
    <property type="match status" value="1"/>
</dbReference>
<evidence type="ECO:0000313" key="1">
    <source>
        <dbReference type="EMBL" id="TCL55919.1"/>
    </source>
</evidence>
<dbReference type="Proteomes" id="UP000295718">
    <property type="component" value="Unassembled WGS sequence"/>
</dbReference>
<evidence type="ECO:0000313" key="2">
    <source>
        <dbReference type="Proteomes" id="UP000295718"/>
    </source>
</evidence>
<accession>A0A4R1QQ09</accession>
<dbReference type="InterPro" id="IPR029062">
    <property type="entry name" value="Class_I_gatase-like"/>
</dbReference>
<keyword evidence="2" id="KW-1185">Reference proteome</keyword>
<dbReference type="PANTHER" id="PTHR43235">
    <property type="entry name" value="GLUTAMINE AMIDOTRANSFERASE PB2B2.05-RELATED"/>
    <property type="match status" value="1"/>
</dbReference>
<dbReference type="GO" id="GO:0016811">
    <property type="term" value="F:hydrolase activity, acting on carbon-nitrogen (but not peptide) bonds, in linear amides"/>
    <property type="evidence" value="ECO:0007669"/>
    <property type="project" value="InterPro"/>
</dbReference>
<dbReference type="InterPro" id="IPR011697">
    <property type="entry name" value="Peptidase_C26"/>
</dbReference>
<protein>
    <submittedName>
        <fullName evidence="1">Putative glutamine amidotransferase</fullName>
    </submittedName>
</protein>
<dbReference type="OrthoDB" id="9813383at2"/>
<dbReference type="InterPro" id="IPR044668">
    <property type="entry name" value="PuuD-like"/>
</dbReference>
<dbReference type="EMBL" id="SLUO01000013">
    <property type="protein sequence ID" value="TCL55919.1"/>
    <property type="molecule type" value="Genomic_DNA"/>
</dbReference>
<dbReference type="GO" id="GO:0005829">
    <property type="term" value="C:cytosol"/>
    <property type="evidence" value="ECO:0007669"/>
    <property type="project" value="TreeGrafter"/>
</dbReference>
<dbReference type="SUPFAM" id="SSF52317">
    <property type="entry name" value="Class I glutamine amidotransferase-like"/>
    <property type="match status" value="1"/>
</dbReference>
<gene>
    <name evidence="1" type="ORF">EDD76_11353</name>
</gene>
<comment type="caution">
    <text evidence="1">The sequence shown here is derived from an EMBL/GenBank/DDBJ whole genome shotgun (WGS) entry which is preliminary data.</text>
</comment>
<dbReference type="Gene3D" id="3.40.50.880">
    <property type="match status" value="1"/>
</dbReference>
<proteinExistence type="predicted"/>
<reference evidence="1 2" key="1">
    <citation type="submission" date="2019-03" db="EMBL/GenBank/DDBJ databases">
        <title>Genomic Encyclopedia of Type Strains, Phase IV (KMG-IV): sequencing the most valuable type-strain genomes for metagenomic binning, comparative biology and taxonomic classification.</title>
        <authorList>
            <person name="Goeker M."/>
        </authorList>
    </citation>
    <scope>NUCLEOTIDE SEQUENCE [LARGE SCALE GENOMIC DNA]</scope>
    <source>
        <strain evidence="1 2">DSM 100556</strain>
    </source>
</reference>